<keyword evidence="6" id="KW-0406">Ion transport</keyword>
<evidence type="ECO:0000256" key="7">
    <source>
        <dbReference type="ARBA" id="ARBA00035120"/>
    </source>
</evidence>
<evidence type="ECO:0000256" key="3">
    <source>
        <dbReference type="ARBA" id="ARBA00022692"/>
    </source>
</evidence>
<dbReference type="OrthoDB" id="9799631at2"/>
<comment type="similarity">
    <text evidence="7 10">Belongs to the fluoride channel Fluc/FEX (TC 1.A.43) family.</text>
</comment>
<keyword evidence="2 10" id="KW-1003">Cell membrane</keyword>
<evidence type="ECO:0000313" key="12">
    <source>
        <dbReference type="Proteomes" id="UP000277108"/>
    </source>
</evidence>
<evidence type="ECO:0000256" key="1">
    <source>
        <dbReference type="ARBA" id="ARBA00004651"/>
    </source>
</evidence>
<sequence length="121" mass="13671">MKYLFIFIGGLIGATFRLTFIQLNLFNTDEFYNIILVNLTGCVLLGFVYSLDSSLFNQYFIQAGLISSFTTYSAFNFHSIQMIDQYGAIGVMIFILSILVSIIIFFLTVKASKSLFKVSSH</sequence>
<dbReference type="Proteomes" id="UP000277108">
    <property type="component" value="Unassembled WGS sequence"/>
</dbReference>
<name>A0A3N5CCE5_9BACL</name>
<dbReference type="Pfam" id="PF02537">
    <property type="entry name" value="CRCB"/>
    <property type="match status" value="1"/>
</dbReference>
<keyword evidence="3 10" id="KW-0812">Transmembrane</keyword>
<dbReference type="GO" id="GO:0034220">
    <property type="term" value="P:monoatomic ion transmembrane transport"/>
    <property type="evidence" value="ECO:0007669"/>
    <property type="project" value="UniProtKB-KW"/>
</dbReference>
<accession>A0A3N5CCE5</accession>
<evidence type="ECO:0000256" key="6">
    <source>
        <dbReference type="ARBA" id="ARBA00023303"/>
    </source>
</evidence>
<protein>
    <recommendedName>
        <fullName evidence="10">Fluoride-specific ion channel</fullName>
    </recommendedName>
</protein>
<comment type="function">
    <text evidence="9">Fluoride-specific ion channel. Important for reducing fluoride concentration in the cell, thus reducing its toxicity.</text>
</comment>
<comment type="catalytic activity">
    <reaction evidence="8">
        <text>fluoride(in) = fluoride(out)</text>
        <dbReference type="Rhea" id="RHEA:76159"/>
        <dbReference type="ChEBI" id="CHEBI:17051"/>
    </reaction>
    <physiologicalReaction direction="left-to-right" evidence="8">
        <dbReference type="Rhea" id="RHEA:76160"/>
    </physiologicalReaction>
</comment>
<evidence type="ECO:0000313" key="11">
    <source>
        <dbReference type="EMBL" id="RPF57662.1"/>
    </source>
</evidence>
<evidence type="ECO:0000256" key="4">
    <source>
        <dbReference type="ARBA" id="ARBA00022989"/>
    </source>
</evidence>
<proteinExistence type="inferred from homology"/>
<organism evidence="11 12">
    <name type="scientific">Abyssicoccus albus</name>
    <dbReference type="NCBI Taxonomy" id="1817405"/>
    <lineage>
        <taxon>Bacteria</taxon>
        <taxon>Bacillati</taxon>
        <taxon>Bacillota</taxon>
        <taxon>Bacilli</taxon>
        <taxon>Bacillales</taxon>
        <taxon>Abyssicoccaceae</taxon>
    </lineage>
</organism>
<keyword evidence="6" id="KW-0813">Transport</keyword>
<feature type="transmembrane region" description="Helical" evidence="10">
    <location>
        <begin position="59"/>
        <end position="80"/>
    </location>
</feature>
<dbReference type="InterPro" id="IPR003691">
    <property type="entry name" value="FluC"/>
</dbReference>
<dbReference type="RefSeq" id="WP_123807254.1">
    <property type="nucleotide sequence ID" value="NZ_RKRK01000002.1"/>
</dbReference>
<keyword evidence="12" id="KW-1185">Reference proteome</keyword>
<keyword evidence="6" id="KW-0407">Ion channel</keyword>
<feature type="transmembrane region" description="Helical" evidence="10">
    <location>
        <begin position="86"/>
        <end position="109"/>
    </location>
</feature>
<dbReference type="EMBL" id="RKRK01000002">
    <property type="protein sequence ID" value="RPF57662.1"/>
    <property type="molecule type" value="Genomic_DNA"/>
</dbReference>
<evidence type="ECO:0000256" key="10">
    <source>
        <dbReference type="RuleBase" id="RU004340"/>
    </source>
</evidence>
<keyword evidence="5 10" id="KW-0472">Membrane</keyword>
<evidence type="ECO:0000256" key="9">
    <source>
        <dbReference type="ARBA" id="ARBA00049940"/>
    </source>
</evidence>
<feature type="transmembrane region" description="Helical" evidence="10">
    <location>
        <begin position="33"/>
        <end position="52"/>
    </location>
</feature>
<gene>
    <name evidence="11" type="ORF">EDD62_0291</name>
</gene>
<evidence type="ECO:0000256" key="2">
    <source>
        <dbReference type="ARBA" id="ARBA00022475"/>
    </source>
</evidence>
<dbReference type="AlphaFoldDB" id="A0A3N5CCE5"/>
<dbReference type="GO" id="GO:0005886">
    <property type="term" value="C:plasma membrane"/>
    <property type="evidence" value="ECO:0007669"/>
    <property type="project" value="UniProtKB-SubCell"/>
</dbReference>
<keyword evidence="4 10" id="KW-1133">Transmembrane helix</keyword>
<evidence type="ECO:0000256" key="8">
    <source>
        <dbReference type="ARBA" id="ARBA00035585"/>
    </source>
</evidence>
<comment type="caution">
    <text evidence="11">The sequence shown here is derived from an EMBL/GenBank/DDBJ whole genome shotgun (WGS) entry which is preliminary data.</text>
</comment>
<reference evidence="11 12" key="1">
    <citation type="submission" date="2018-11" db="EMBL/GenBank/DDBJ databases">
        <title>Genomic Encyclopedia of Type Strains, Phase IV (KMG-IV): sequencing the most valuable type-strain genomes for metagenomic binning, comparative biology and taxonomic classification.</title>
        <authorList>
            <person name="Goeker M."/>
        </authorList>
    </citation>
    <scope>NUCLEOTIDE SEQUENCE [LARGE SCALE GENOMIC DNA]</scope>
    <source>
        <strain evidence="11 12">DSM 29158</strain>
    </source>
</reference>
<evidence type="ECO:0000256" key="5">
    <source>
        <dbReference type="ARBA" id="ARBA00023136"/>
    </source>
</evidence>
<comment type="subcellular location">
    <subcellularLocation>
        <location evidence="1">Cell membrane</location>
        <topology evidence="1">Multi-pass membrane protein</topology>
    </subcellularLocation>
</comment>